<dbReference type="InterPro" id="IPR051100">
    <property type="entry name" value="DnaJ_subfamily_B/C"/>
</dbReference>
<keyword evidence="8" id="KW-1185">Reference proteome</keyword>
<evidence type="ECO:0000256" key="1">
    <source>
        <dbReference type="ARBA" id="ARBA00004167"/>
    </source>
</evidence>
<dbReference type="Pfam" id="PF00226">
    <property type="entry name" value="DnaJ"/>
    <property type="match status" value="1"/>
</dbReference>
<reference evidence="9 10" key="1">
    <citation type="submission" date="2025-04" db="UniProtKB">
        <authorList>
            <consortium name="RefSeq"/>
        </authorList>
    </citation>
    <scope>IDENTIFICATION</scope>
    <source>
        <strain evidence="9 10">OHB3-1</strain>
    </source>
</reference>
<gene>
    <name evidence="9 10" type="primary">LOC111009903</name>
</gene>
<dbReference type="GO" id="GO:0030544">
    <property type="term" value="F:Hsp70 protein binding"/>
    <property type="evidence" value="ECO:0007669"/>
    <property type="project" value="TreeGrafter"/>
</dbReference>
<evidence type="ECO:0000313" key="10">
    <source>
        <dbReference type="RefSeq" id="XP_022138830.1"/>
    </source>
</evidence>
<name>A0A6J1CB72_MOMCH</name>
<proteinExistence type="predicted"/>
<organism evidence="8 9">
    <name type="scientific">Momordica charantia</name>
    <name type="common">Bitter gourd</name>
    <name type="synonym">Balsam pear</name>
    <dbReference type="NCBI Taxonomy" id="3673"/>
    <lineage>
        <taxon>Eukaryota</taxon>
        <taxon>Viridiplantae</taxon>
        <taxon>Streptophyta</taxon>
        <taxon>Embryophyta</taxon>
        <taxon>Tracheophyta</taxon>
        <taxon>Spermatophyta</taxon>
        <taxon>Magnoliopsida</taxon>
        <taxon>eudicotyledons</taxon>
        <taxon>Gunneridae</taxon>
        <taxon>Pentapetalae</taxon>
        <taxon>rosids</taxon>
        <taxon>fabids</taxon>
        <taxon>Cucurbitales</taxon>
        <taxon>Cucurbitaceae</taxon>
        <taxon>Momordiceae</taxon>
        <taxon>Momordica</taxon>
    </lineage>
</organism>
<dbReference type="InterPro" id="IPR015399">
    <property type="entry name" value="DUF1977_DnaJ-like"/>
</dbReference>
<evidence type="ECO:0000313" key="8">
    <source>
        <dbReference type="Proteomes" id="UP000504603"/>
    </source>
</evidence>
<dbReference type="PANTHER" id="PTHR43908:SF5">
    <property type="entry name" value="CHAPERONE PROTEIN DNAJ 49"/>
    <property type="match status" value="1"/>
</dbReference>
<evidence type="ECO:0000256" key="4">
    <source>
        <dbReference type="ARBA" id="ARBA00023136"/>
    </source>
</evidence>
<feature type="domain" description="J" evidence="7">
    <location>
        <begin position="105"/>
        <end position="169"/>
    </location>
</feature>
<dbReference type="RefSeq" id="XP_022138829.1">
    <property type="nucleotide sequence ID" value="XM_022283137.1"/>
</dbReference>
<accession>A0A6J1CB72</accession>
<dbReference type="SMART" id="SM00271">
    <property type="entry name" value="DnaJ"/>
    <property type="match status" value="1"/>
</dbReference>
<dbReference type="PANTHER" id="PTHR43908">
    <property type="entry name" value="AT29763P-RELATED"/>
    <property type="match status" value="1"/>
</dbReference>
<dbReference type="PRINTS" id="PR00625">
    <property type="entry name" value="JDOMAIN"/>
</dbReference>
<dbReference type="GeneID" id="111009903"/>
<dbReference type="Proteomes" id="UP000504603">
    <property type="component" value="Unplaced"/>
</dbReference>
<dbReference type="Pfam" id="PF09320">
    <property type="entry name" value="DUF1977"/>
    <property type="match status" value="1"/>
</dbReference>
<feature type="region of interest" description="Disordered" evidence="5">
    <location>
        <begin position="52"/>
        <end position="83"/>
    </location>
</feature>
<dbReference type="GO" id="GO:0071218">
    <property type="term" value="P:cellular response to misfolded protein"/>
    <property type="evidence" value="ECO:0007669"/>
    <property type="project" value="TreeGrafter"/>
</dbReference>
<evidence type="ECO:0000256" key="5">
    <source>
        <dbReference type="SAM" id="MobiDB-lite"/>
    </source>
</evidence>
<dbReference type="CDD" id="cd06257">
    <property type="entry name" value="DnaJ"/>
    <property type="match status" value="1"/>
</dbReference>
<evidence type="ECO:0000256" key="2">
    <source>
        <dbReference type="ARBA" id="ARBA00022692"/>
    </source>
</evidence>
<dbReference type="GO" id="GO:0005789">
    <property type="term" value="C:endoplasmic reticulum membrane"/>
    <property type="evidence" value="ECO:0007669"/>
    <property type="project" value="TreeGrafter"/>
</dbReference>
<dbReference type="PROSITE" id="PS50076">
    <property type="entry name" value="DNAJ_2"/>
    <property type="match status" value="1"/>
</dbReference>
<dbReference type="InterPro" id="IPR001623">
    <property type="entry name" value="DnaJ_domain"/>
</dbReference>
<dbReference type="SUPFAM" id="SSF46565">
    <property type="entry name" value="Chaperone J-domain"/>
    <property type="match status" value="1"/>
</dbReference>
<evidence type="ECO:0000256" key="6">
    <source>
        <dbReference type="SAM" id="Phobius"/>
    </source>
</evidence>
<dbReference type="KEGG" id="mcha:111009903"/>
<dbReference type="RefSeq" id="XP_022138830.1">
    <property type="nucleotide sequence ID" value="XM_022283138.1"/>
</dbReference>
<evidence type="ECO:0000313" key="9">
    <source>
        <dbReference type="RefSeq" id="XP_022138829.1"/>
    </source>
</evidence>
<protein>
    <submittedName>
        <fullName evidence="9 10">Chaperone protein dnaJ 49</fullName>
    </submittedName>
</protein>
<keyword evidence="4 6" id="KW-0472">Membrane</keyword>
<dbReference type="OrthoDB" id="10250354at2759"/>
<keyword evidence="3 6" id="KW-1133">Transmembrane helix</keyword>
<sequence length="366" mass="42076">MDGNKDEALRCIHIAEAAIASGNKARALRFIKIARRLNRSLQVDELLKACEEVDSGSPTSSSDEKRAGKVESVPGSAKHVEGLNGERNYTTEHVRLIRQINTTKDYYRILGVEKTSSAEEIKRAYKKLSLKVHPDKNKAPGSDEAFKKLSKAFMCLSDDTSRRQYDHTDLVDQYEYNQQHNVRQRRRRTGHDLFEENFDPEEIFRAFFGQGNMFHSSSRAYTYRTGGGGSQQRAESNGGGPNLLILLLMLPFLLIFLLAYLPFPEPDYSLHTNLSYTIPMATEKHGVEFYVKSSDFDVKYPPGSLARAEIENTVLRDYKSMVWRYCHIELQRRQWNKNLPTPHCEKMNKERSWLEHKGYVLKTSRG</sequence>
<evidence type="ECO:0000256" key="3">
    <source>
        <dbReference type="ARBA" id="ARBA00022989"/>
    </source>
</evidence>
<dbReference type="InterPro" id="IPR036869">
    <property type="entry name" value="J_dom_sf"/>
</dbReference>
<keyword evidence="2 6" id="KW-0812">Transmembrane</keyword>
<evidence type="ECO:0000259" key="7">
    <source>
        <dbReference type="PROSITE" id="PS50076"/>
    </source>
</evidence>
<dbReference type="Gene3D" id="1.10.287.110">
    <property type="entry name" value="DnaJ domain"/>
    <property type="match status" value="1"/>
</dbReference>
<comment type="subcellular location">
    <subcellularLocation>
        <location evidence="1">Membrane</location>
        <topology evidence="1">Single-pass membrane protein</topology>
    </subcellularLocation>
</comment>
<feature type="transmembrane region" description="Helical" evidence="6">
    <location>
        <begin position="243"/>
        <end position="263"/>
    </location>
</feature>
<dbReference type="AlphaFoldDB" id="A0A6J1CB72"/>